<evidence type="ECO:0000313" key="2">
    <source>
        <dbReference type="EMBL" id="GFY47972.1"/>
    </source>
</evidence>
<sequence>MCMRWSSHFSCLTQEVLQYSAEEFGPLEQIYILKLKARMDDILEKLQDIFSLPVFLCNFIELFYLLLYFGDNSDWPSLEDLHSDSCICRHT</sequence>
<dbReference type="Proteomes" id="UP000886998">
    <property type="component" value="Unassembled WGS sequence"/>
</dbReference>
<keyword evidence="1" id="KW-0812">Transmembrane</keyword>
<keyword evidence="3" id="KW-1185">Reference proteome</keyword>
<comment type="caution">
    <text evidence="2">The sequence shown here is derived from an EMBL/GenBank/DDBJ whole genome shotgun (WGS) entry which is preliminary data.</text>
</comment>
<gene>
    <name evidence="2" type="ORF">TNIN_478981</name>
</gene>
<evidence type="ECO:0000256" key="1">
    <source>
        <dbReference type="SAM" id="Phobius"/>
    </source>
</evidence>
<accession>A0A8X7BZ41</accession>
<evidence type="ECO:0000313" key="3">
    <source>
        <dbReference type="Proteomes" id="UP000886998"/>
    </source>
</evidence>
<name>A0A8X7BZ41_9ARAC</name>
<protein>
    <submittedName>
        <fullName evidence="2">Uncharacterized protein</fullName>
    </submittedName>
</protein>
<proteinExistence type="predicted"/>
<dbReference type="EMBL" id="BMAV01006249">
    <property type="protein sequence ID" value="GFY47972.1"/>
    <property type="molecule type" value="Genomic_DNA"/>
</dbReference>
<organism evidence="2 3">
    <name type="scientific">Trichonephila inaurata madagascariensis</name>
    <dbReference type="NCBI Taxonomy" id="2747483"/>
    <lineage>
        <taxon>Eukaryota</taxon>
        <taxon>Metazoa</taxon>
        <taxon>Ecdysozoa</taxon>
        <taxon>Arthropoda</taxon>
        <taxon>Chelicerata</taxon>
        <taxon>Arachnida</taxon>
        <taxon>Araneae</taxon>
        <taxon>Araneomorphae</taxon>
        <taxon>Entelegynae</taxon>
        <taxon>Araneoidea</taxon>
        <taxon>Nephilidae</taxon>
        <taxon>Trichonephila</taxon>
        <taxon>Trichonephila inaurata</taxon>
    </lineage>
</organism>
<keyword evidence="1" id="KW-0472">Membrane</keyword>
<feature type="transmembrane region" description="Helical" evidence="1">
    <location>
        <begin position="49"/>
        <end position="69"/>
    </location>
</feature>
<dbReference type="OrthoDB" id="5800391at2759"/>
<reference evidence="2" key="1">
    <citation type="submission" date="2020-08" db="EMBL/GenBank/DDBJ databases">
        <title>Multicomponent nature underlies the extraordinary mechanical properties of spider dragline silk.</title>
        <authorList>
            <person name="Kono N."/>
            <person name="Nakamura H."/>
            <person name="Mori M."/>
            <person name="Yoshida Y."/>
            <person name="Ohtoshi R."/>
            <person name="Malay A.D."/>
            <person name="Moran D.A.P."/>
            <person name="Tomita M."/>
            <person name="Numata K."/>
            <person name="Arakawa K."/>
        </authorList>
    </citation>
    <scope>NUCLEOTIDE SEQUENCE</scope>
</reference>
<keyword evidence="1" id="KW-1133">Transmembrane helix</keyword>
<dbReference type="AlphaFoldDB" id="A0A8X7BZ41"/>